<name>A0A8H9CFM8_9GAMM</name>
<dbReference type="Proteomes" id="UP000643672">
    <property type="component" value="Unassembled WGS sequence"/>
</dbReference>
<sequence>MTLLLTFSLTTFAVPNSIVAVINDTIITMDNINDLIDKDATTEQKIALIEQKIDIELQQEKIQTLGIKPKLEIINAALENIATRNGLTLAQLRANNQFAQIVETVTQDLALKGLKQIVLQQNNITITPEEIDDEILNNPKKDNITTEEHWNNIKAQLIYNKQNAFFQSWVKNLRKNAYIEIFKHKL</sequence>
<keyword evidence="3" id="KW-1185">Reference proteome</keyword>
<comment type="caution">
    <text evidence="2">The sequence shown here is derived from an EMBL/GenBank/DDBJ whole genome shotgun (WGS) entry which is preliminary data.</text>
</comment>
<evidence type="ECO:0000313" key="2">
    <source>
        <dbReference type="EMBL" id="CAB5497729.1"/>
    </source>
</evidence>
<organism evidence="2 3">
    <name type="scientific">Bathymodiolus thermophilus thioautotrophic gill symbiont</name>
    <dbReference type="NCBI Taxonomy" id="2360"/>
    <lineage>
        <taxon>Bacteria</taxon>
        <taxon>Pseudomonadati</taxon>
        <taxon>Pseudomonadota</taxon>
        <taxon>Gammaproteobacteria</taxon>
        <taxon>sulfur-oxidizing symbionts</taxon>
    </lineage>
</organism>
<dbReference type="InterPro" id="IPR050280">
    <property type="entry name" value="OMP_Chaperone_SurA"/>
</dbReference>
<evidence type="ECO:0000256" key="1">
    <source>
        <dbReference type="ARBA" id="ARBA00022729"/>
    </source>
</evidence>
<gene>
    <name evidence="2" type="ORF">THERMOS_720</name>
</gene>
<dbReference type="PANTHER" id="PTHR47637:SF1">
    <property type="entry name" value="CHAPERONE SURA"/>
    <property type="match status" value="1"/>
</dbReference>
<dbReference type="PANTHER" id="PTHR47637">
    <property type="entry name" value="CHAPERONE SURA"/>
    <property type="match status" value="1"/>
</dbReference>
<evidence type="ECO:0008006" key="4">
    <source>
        <dbReference type="Google" id="ProtNLM"/>
    </source>
</evidence>
<protein>
    <recommendedName>
        <fullName evidence="4">SurA N-terminal domain-containing protein</fullName>
    </recommendedName>
</protein>
<dbReference type="EMBL" id="CAESAQ020000043">
    <property type="protein sequence ID" value="CAB5497729.1"/>
    <property type="molecule type" value="Genomic_DNA"/>
</dbReference>
<dbReference type="InterPro" id="IPR027304">
    <property type="entry name" value="Trigger_fact/SurA_dom_sf"/>
</dbReference>
<accession>A0A8H9CFM8</accession>
<dbReference type="Gene3D" id="1.10.4030.10">
    <property type="entry name" value="Porin chaperone SurA, peptide-binding domain"/>
    <property type="match status" value="1"/>
</dbReference>
<reference evidence="2 3" key="1">
    <citation type="submission" date="2020-05" db="EMBL/GenBank/DDBJ databases">
        <authorList>
            <person name="Petersen J."/>
            <person name="Sayavedra L."/>
        </authorList>
    </citation>
    <scope>NUCLEOTIDE SEQUENCE [LARGE SCALE GENOMIC DNA]</scope>
    <source>
        <strain evidence="2">B thermophilus SOXS</strain>
    </source>
</reference>
<proteinExistence type="predicted"/>
<dbReference type="AlphaFoldDB" id="A0A8H9CFM8"/>
<dbReference type="RefSeq" id="WP_158009254.1">
    <property type="nucleotide sequence ID" value="NZ_CP024634.1"/>
</dbReference>
<dbReference type="OrthoDB" id="7062721at2"/>
<evidence type="ECO:0000313" key="3">
    <source>
        <dbReference type="Proteomes" id="UP000643672"/>
    </source>
</evidence>
<keyword evidence="1" id="KW-0732">Signal</keyword>
<dbReference type="SUPFAM" id="SSF109998">
    <property type="entry name" value="Triger factor/SurA peptide-binding domain-like"/>
    <property type="match status" value="1"/>
</dbReference>